<reference evidence="3" key="1">
    <citation type="journal article" date="2014" name="Proc. Natl. Acad. Sci. U.S.A.">
        <title>Extensive sampling of basidiomycete genomes demonstrates inadequacy of the white-rot/brown-rot paradigm for wood decay fungi.</title>
        <authorList>
            <person name="Riley R."/>
            <person name="Salamov A.A."/>
            <person name="Brown D.W."/>
            <person name="Nagy L.G."/>
            <person name="Floudas D."/>
            <person name="Held B.W."/>
            <person name="Levasseur A."/>
            <person name="Lombard V."/>
            <person name="Morin E."/>
            <person name="Otillar R."/>
            <person name="Lindquist E.A."/>
            <person name="Sun H."/>
            <person name="LaButti K.M."/>
            <person name="Schmutz J."/>
            <person name="Jabbour D."/>
            <person name="Luo H."/>
            <person name="Baker S.E."/>
            <person name="Pisabarro A.G."/>
            <person name="Walton J.D."/>
            <person name="Blanchette R.A."/>
            <person name="Henrissat B."/>
            <person name="Martin F."/>
            <person name="Cullen D."/>
            <person name="Hibbett D.S."/>
            <person name="Grigoriev I.V."/>
        </authorList>
    </citation>
    <scope>NUCLEOTIDE SEQUENCE [LARGE SCALE GENOMIC DNA]</scope>
    <source>
        <strain evidence="3">MUCL 33604</strain>
    </source>
</reference>
<protein>
    <submittedName>
        <fullName evidence="2">Uncharacterized protein</fullName>
    </submittedName>
</protein>
<evidence type="ECO:0000256" key="1">
    <source>
        <dbReference type="SAM" id="MobiDB-lite"/>
    </source>
</evidence>
<dbReference type="InParanoid" id="A0A067PKT8"/>
<dbReference type="AlphaFoldDB" id="A0A067PKT8"/>
<organism evidence="2 3">
    <name type="scientific">Jaapia argillacea MUCL 33604</name>
    <dbReference type="NCBI Taxonomy" id="933084"/>
    <lineage>
        <taxon>Eukaryota</taxon>
        <taxon>Fungi</taxon>
        <taxon>Dikarya</taxon>
        <taxon>Basidiomycota</taxon>
        <taxon>Agaricomycotina</taxon>
        <taxon>Agaricomycetes</taxon>
        <taxon>Agaricomycetidae</taxon>
        <taxon>Jaapiales</taxon>
        <taxon>Jaapiaceae</taxon>
        <taxon>Jaapia</taxon>
    </lineage>
</organism>
<feature type="compositionally biased region" description="Polar residues" evidence="1">
    <location>
        <begin position="80"/>
        <end position="90"/>
    </location>
</feature>
<feature type="region of interest" description="Disordered" evidence="1">
    <location>
        <begin position="28"/>
        <end position="92"/>
    </location>
</feature>
<dbReference type="HOGENOM" id="CLU_2133863_0_0_1"/>
<feature type="region of interest" description="Disordered" evidence="1">
    <location>
        <begin position="1"/>
        <end position="20"/>
    </location>
</feature>
<dbReference type="EMBL" id="KL197729">
    <property type="protein sequence ID" value="KDQ54435.1"/>
    <property type="molecule type" value="Genomic_DNA"/>
</dbReference>
<keyword evidence="3" id="KW-1185">Reference proteome</keyword>
<gene>
    <name evidence="2" type="ORF">JAAARDRAFT_408212</name>
</gene>
<sequence>MGQVVGSPPHPSHPPTFSFSSLSQISQSYYKPTSPSSYLHPHQPTTQDPHPPTRLSTKCRSLPSFYETGTTPPEPKASPHTPTHPLTQETDAARFWNVENGDDVEDVMFRLKLSRIQTSTHRMLHPSIGPS</sequence>
<evidence type="ECO:0000313" key="2">
    <source>
        <dbReference type="EMBL" id="KDQ54435.1"/>
    </source>
</evidence>
<proteinExistence type="predicted"/>
<evidence type="ECO:0000313" key="3">
    <source>
        <dbReference type="Proteomes" id="UP000027265"/>
    </source>
</evidence>
<name>A0A067PKT8_9AGAM</name>
<dbReference type="Proteomes" id="UP000027265">
    <property type="component" value="Unassembled WGS sequence"/>
</dbReference>
<accession>A0A067PKT8</accession>